<feature type="transmembrane region" description="Helical" evidence="7">
    <location>
        <begin position="196"/>
        <end position="216"/>
    </location>
</feature>
<feature type="transmembrane region" description="Helical" evidence="7">
    <location>
        <begin position="270"/>
        <end position="293"/>
    </location>
</feature>
<feature type="transmembrane region" description="Helical" evidence="7">
    <location>
        <begin position="493"/>
        <end position="515"/>
    </location>
</feature>
<evidence type="ECO:0000313" key="10">
    <source>
        <dbReference type="Proteomes" id="UP000295136"/>
    </source>
</evidence>
<evidence type="ECO:0000259" key="8">
    <source>
        <dbReference type="PROSITE" id="PS50850"/>
    </source>
</evidence>
<gene>
    <name evidence="9" type="ORF">E1295_12545</name>
</gene>
<keyword evidence="2" id="KW-0813">Transport</keyword>
<feature type="transmembrane region" description="Helical" evidence="7">
    <location>
        <begin position="9"/>
        <end position="33"/>
    </location>
</feature>
<dbReference type="Pfam" id="PF07690">
    <property type="entry name" value="MFS_1"/>
    <property type="match status" value="1"/>
</dbReference>
<keyword evidence="10" id="KW-1185">Reference proteome</keyword>
<dbReference type="EMBL" id="SMLD01000025">
    <property type="protein sequence ID" value="TDE55926.1"/>
    <property type="molecule type" value="Genomic_DNA"/>
</dbReference>
<dbReference type="GO" id="GO:0022857">
    <property type="term" value="F:transmembrane transporter activity"/>
    <property type="evidence" value="ECO:0007669"/>
    <property type="project" value="InterPro"/>
</dbReference>
<dbReference type="Gene3D" id="1.20.1720.10">
    <property type="entry name" value="Multidrug resistance protein D"/>
    <property type="match status" value="1"/>
</dbReference>
<proteinExistence type="predicted"/>
<name>A0A4V2ZB89_9ACTN</name>
<dbReference type="InterPro" id="IPR004638">
    <property type="entry name" value="EmrB-like"/>
</dbReference>
<evidence type="ECO:0000256" key="7">
    <source>
        <dbReference type="SAM" id="Phobius"/>
    </source>
</evidence>
<keyword evidence="6 7" id="KW-0472">Membrane</keyword>
<comment type="caution">
    <text evidence="9">The sequence shown here is derived from an EMBL/GenBank/DDBJ whole genome shotgun (WGS) entry which is preliminary data.</text>
</comment>
<evidence type="ECO:0000313" key="9">
    <source>
        <dbReference type="EMBL" id="TDE55926.1"/>
    </source>
</evidence>
<feature type="transmembrane region" description="Helical" evidence="7">
    <location>
        <begin position="77"/>
        <end position="96"/>
    </location>
</feature>
<dbReference type="Proteomes" id="UP000295136">
    <property type="component" value="Unassembled WGS sequence"/>
</dbReference>
<feature type="transmembrane region" description="Helical" evidence="7">
    <location>
        <begin position="165"/>
        <end position="184"/>
    </location>
</feature>
<evidence type="ECO:0000256" key="5">
    <source>
        <dbReference type="ARBA" id="ARBA00022989"/>
    </source>
</evidence>
<keyword evidence="5 7" id="KW-1133">Transmembrane helix</keyword>
<feature type="transmembrane region" description="Helical" evidence="7">
    <location>
        <begin position="138"/>
        <end position="159"/>
    </location>
</feature>
<protein>
    <submittedName>
        <fullName evidence="9">DHA2 family efflux MFS transporter permease subunit</fullName>
    </submittedName>
</protein>
<evidence type="ECO:0000256" key="4">
    <source>
        <dbReference type="ARBA" id="ARBA00022692"/>
    </source>
</evidence>
<sequence length="533" mass="55713">MSQRRGNPWIVMVTLCIGFFMTILDTTIVNIAIPDILEDLDATISEVLWVMSAYILVVAVLVITAGRLGDIVGPRKVFIAGMILFTVASALCGAAMEPWQLIAARALQGIGAALITPQTLTILTGVFPPEKRGLPSAIWGITAGVAGLAGPTLGGLLVAEGNWRWVFYVNVPLGLITIAMAFALIPDVRPDKRLRLDITGVVLASAALGAITYGLLEGDRYGWGTITSFLSIPMVIAAGLVLLVVFLATQARVNDPLMPLGIFKDRGFSLMSFVIVAVSFGMMGLSLTLTIYLQQVLGLSALQAGLTLAPTALAMMFSFPVVGFLIDKIGGKYVLICGLALYPVSLALIGNMAQTDSGQWSLLGPLILAGISQAAAFAPTVTMAMQDVRTEFAGAASGAFNAIRQLGFLIAVAAMGAVLQSRLTSELHGEAERQAAQLPGEFREGFVDAVTSAGGSIDAGAGDVQLPAGASGQLAQQMREIAQSVFDQAFVGALRFTLLACAAVVVVACLLSFAAKRPDPAKAPTAEEELALM</sequence>
<reference evidence="9 10" key="1">
    <citation type="submission" date="2019-03" db="EMBL/GenBank/DDBJ databases">
        <title>Draft genome sequences of novel Actinobacteria.</title>
        <authorList>
            <person name="Sahin N."/>
            <person name="Ay H."/>
            <person name="Saygin H."/>
        </authorList>
    </citation>
    <scope>NUCLEOTIDE SEQUENCE [LARGE SCALE GENOMIC DNA]</scope>
    <source>
        <strain evidence="9 10">6K102</strain>
    </source>
</reference>
<keyword evidence="4 7" id="KW-0812">Transmembrane</keyword>
<evidence type="ECO:0000256" key="1">
    <source>
        <dbReference type="ARBA" id="ARBA00004651"/>
    </source>
</evidence>
<feature type="domain" description="Major facilitator superfamily (MFS) profile" evidence="8">
    <location>
        <begin position="11"/>
        <end position="520"/>
    </location>
</feature>
<dbReference type="PRINTS" id="PR01036">
    <property type="entry name" value="TCRTETB"/>
</dbReference>
<dbReference type="RefSeq" id="WP_132630429.1">
    <property type="nucleotide sequence ID" value="NZ_SMLD01000025.1"/>
</dbReference>
<feature type="transmembrane region" description="Helical" evidence="7">
    <location>
        <begin position="362"/>
        <end position="385"/>
    </location>
</feature>
<comment type="subcellular location">
    <subcellularLocation>
        <location evidence="1">Cell membrane</location>
        <topology evidence="1">Multi-pass membrane protein</topology>
    </subcellularLocation>
</comment>
<feature type="transmembrane region" description="Helical" evidence="7">
    <location>
        <begin position="102"/>
        <end position="126"/>
    </location>
</feature>
<dbReference type="InterPro" id="IPR011701">
    <property type="entry name" value="MFS"/>
</dbReference>
<feature type="transmembrane region" description="Helical" evidence="7">
    <location>
        <begin position="305"/>
        <end position="326"/>
    </location>
</feature>
<dbReference type="InterPro" id="IPR036259">
    <property type="entry name" value="MFS_trans_sf"/>
</dbReference>
<accession>A0A4V2ZB89</accession>
<keyword evidence="3" id="KW-1003">Cell membrane</keyword>
<dbReference type="InterPro" id="IPR020846">
    <property type="entry name" value="MFS_dom"/>
</dbReference>
<dbReference type="AlphaFoldDB" id="A0A4V2ZB89"/>
<dbReference type="SUPFAM" id="SSF103473">
    <property type="entry name" value="MFS general substrate transporter"/>
    <property type="match status" value="1"/>
</dbReference>
<evidence type="ECO:0000256" key="3">
    <source>
        <dbReference type="ARBA" id="ARBA00022475"/>
    </source>
</evidence>
<feature type="transmembrane region" description="Helical" evidence="7">
    <location>
        <begin position="48"/>
        <end position="65"/>
    </location>
</feature>
<feature type="transmembrane region" description="Helical" evidence="7">
    <location>
        <begin position="406"/>
        <end position="423"/>
    </location>
</feature>
<organism evidence="9 10">
    <name type="scientific">Nonomuraea mesophila</name>
    <dbReference type="NCBI Taxonomy" id="2530382"/>
    <lineage>
        <taxon>Bacteria</taxon>
        <taxon>Bacillati</taxon>
        <taxon>Actinomycetota</taxon>
        <taxon>Actinomycetes</taxon>
        <taxon>Streptosporangiales</taxon>
        <taxon>Streptosporangiaceae</taxon>
        <taxon>Nonomuraea</taxon>
    </lineage>
</organism>
<dbReference type="PROSITE" id="PS50850">
    <property type="entry name" value="MFS"/>
    <property type="match status" value="1"/>
</dbReference>
<feature type="transmembrane region" description="Helical" evidence="7">
    <location>
        <begin position="228"/>
        <end position="249"/>
    </location>
</feature>
<evidence type="ECO:0000256" key="2">
    <source>
        <dbReference type="ARBA" id="ARBA00022448"/>
    </source>
</evidence>
<dbReference type="PANTHER" id="PTHR42718">
    <property type="entry name" value="MAJOR FACILITATOR SUPERFAMILY MULTIDRUG TRANSPORTER MFSC"/>
    <property type="match status" value="1"/>
</dbReference>
<feature type="transmembrane region" description="Helical" evidence="7">
    <location>
        <begin position="333"/>
        <end position="350"/>
    </location>
</feature>
<dbReference type="NCBIfam" id="TIGR00711">
    <property type="entry name" value="efflux_EmrB"/>
    <property type="match status" value="1"/>
</dbReference>
<dbReference type="Gene3D" id="1.20.1250.20">
    <property type="entry name" value="MFS general substrate transporter like domains"/>
    <property type="match status" value="1"/>
</dbReference>
<evidence type="ECO:0000256" key="6">
    <source>
        <dbReference type="ARBA" id="ARBA00023136"/>
    </source>
</evidence>
<dbReference type="GO" id="GO:0005886">
    <property type="term" value="C:plasma membrane"/>
    <property type="evidence" value="ECO:0007669"/>
    <property type="project" value="UniProtKB-SubCell"/>
</dbReference>
<dbReference type="PANTHER" id="PTHR42718:SF46">
    <property type="entry name" value="BLR6921 PROTEIN"/>
    <property type="match status" value="1"/>
</dbReference>